<organism evidence="7 8">
    <name type="scientific">Mesosutterella multiformis</name>
    <dbReference type="NCBI Taxonomy" id="2259133"/>
    <lineage>
        <taxon>Bacteria</taxon>
        <taxon>Pseudomonadati</taxon>
        <taxon>Pseudomonadota</taxon>
        <taxon>Betaproteobacteria</taxon>
        <taxon>Burkholderiales</taxon>
        <taxon>Sutterellaceae</taxon>
        <taxon>Mesosutterella</taxon>
    </lineage>
</organism>
<keyword evidence="2 5" id="KW-0812">Transmembrane</keyword>
<keyword evidence="3 5" id="KW-1133">Transmembrane helix</keyword>
<dbReference type="SUPFAM" id="SSF103481">
    <property type="entry name" value="Multidrug resistance efflux transporter EmrE"/>
    <property type="match status" value="2"/>
</dbReference>
<feature type="transmembrane region" description="Helical" evidence="5">
    <location>
        <begin position="93"/>
        <end position="111"/>
    </location>
</feature>
<dbReference type="EMBL" id="BGZJ01000001">
    <property type="protein sequence ID" value="GBO94112.1"/>
    <property type="molecule type" value="Genomic_DNA"/>
</dbReference>
<feature type="transmembrane region" description="Helical" evidence="5">
    <location>
        <begin position="34"/>
        <end position="52"/>
    </location>
</feature>
<evidence type="ECO:0000256" key="1">
    <source>
        <dbReference type="ARBA" id="ARBA00004141"/>
    </source>
</evidence>
<name>A0A388SCQ2_9BURK</name>
<evidence type="ECO:0000256" key="5">
    <source>
        <dbReference type="SAM" id="Phobius"/>
    </source>
</evidence>
<dbReference type="AlphaFoldDB" id="A0A388SCQ2"/>
<accession>A0A388SCQ2</accession>
<feature type="transmembrane region" description="Helical" evidence="5">
    <location>
        <begin position="174"/>
        <end position="194"/>
    </location>
</feature>
<feature type="domain" description="EamA" evidence="6">
    <location>
        <begin position="4"/>
        <end position="135"/>
    </location>
</feature>
<feature type="transmembrane region" description="Helical" evidence="5">
    <location>
        <begin position="234"/>
        <end position="256"/>
    </location>
</feature>
<dbReference type="GO" id="GO:0016020">
    <property type="term" value="C:membrane"/>
    <property type="evidence" value="ECO:0007669"/>
    <property type="project" value="UniProtKB-SubCell"/>
</dbReference>
<dbReference type="OrthoDB" id="8524934at2"/>
<keyword evidence="8" id="KW-1185">Reference proteome</keyword>
<dbReference type="Pfam" id="PF00892">
    <property type="entry name" value="EamA"/>
    <property type="match status" value="2"/>
</dbReference>
<feature type="transmembrane region" description="Helical" evidence="5">
    <location>
        <begin position="206"/>
        <end position="225"/>
    </location>
</feature>
<feature type="transmembrane region" description="Helical" evidence="5">
    <location>
        <begin position="262"/>
        <end position="281"/>
    </location>
</feature>
<evidence type="ECO:0000256" key="4">
    <source>
        <dbReference type="ARBA" id="ARBA00023136"/>
    </source>
</evidence>
<reference evidence="7 8" key="1">
    <citation type="journal article" date="2018" name="Int. J. Syst. Evol. Microbiol.">
        <title>Mesosutterella multiformis gen. nov., sp. nov., a member of the family Sutterellaceae and Sutterella megalosphaeroides sp. nov., isolated from human faeces.</title>
        <authorList>
            <person name="Sakamoto M."/>
            <person name="Ikeyama N."/>
            <person name="Kunihiro T."/>
            <person name="Iino T."/>
            <person name="Yuki M."/>
            <person name="Ohkuma M."/>
        </authorList>
    </citation>
    <scope>NUCLEOTIDE SEQUENCE [LARGE SCALE GENOMIC DNA]</scope>
    <source>
        <strain evidence="7 8">4NBBH2</strain>
    </source>
</reference>
<gene>
    <name evidence="7" type="ORF">MESMUL_14660</name>
</gene>
<proteinExistence type="predicted"/>
<evidence type="ECO:0000256" key="2">
    <source>
        <dbReference type="ARBA" id="ARBA00022692"/>
    </source>
</evidence>
<feature type="transmembrane region" description="Helical" evidence="5">
    <location>
        <begin position="144"/>
        <end position="162"/>
    </location>
</feature>
<evidence type="ECO:0000259" key="6">
    <source>
        <dbReference type="Pfam" id="PF00892"/>
    </source>
</evidence>
<sequence length="295" mass="32553">MLSSLWSLAAAASFSLMAAIVKLSSGEFGSLELVFYRSVFGMVLMMFLAASQHGSMRTEHFREHMIRSGLGVLSVALWFFTLRDMTLSTNMTLIYTTPLFMAANFIVLAKMKHERAPWAMVASILVGFIGITLILRPEFHEKDFIPGLVCLFISAIDLLVYWQMQKMGKLGEPSWRIVFYFSLLGAIFSFIGQWVFSDGFHYPSPHGALCILGIGVFATLGQIFMTRAYAYGNLLLSSCLGFSAIPFSAIFGYFIFDDPITVMSLIAMSLVLASGVAASVTTKKMEATLVHGKKG</sequence>
<dbReference type="InterPro" id="IPR037185">
    <property type="entry name" value="EmrE-like"/>
</dbReference>
<dbReference type="InterPro" id="IPR000620">
    <property type="entry name" value="EamA_dom"/>
</dbReference>
<feature type="transmembrane region" description="Helical" evidence="5">
    <location>
        <begin position="64"/>
        <end position="81"/>
    </location>
</feature>
<dbReference type="PANTHER" id="PTHR22911">
    <property type="entry name" value="ACYL-MALONYL CONDENSING ENZYME-RELATED"/>
    <property type="match status" value="1"/>
</dbReference>
<comment type="subcellular location">
    <subcellularLocation>
        <location evidence="1">Membrane</location>
        <topology evidence="1">Multi-pass membrane protein</topology>
    </subcellularLocation>
</comment>
<evidence type="ECO:0000313" key="8">
    <source>
        <dbReference type="Proteomes" id="UP000266091"/>
    </source>
</evidence>
<dbReference type="Proteomes" id="UP000266091">
    <property type="component" value="Unassembled WGS sequence"/>
</dbReference>
<evidence type="ECO:0000256" key="3">
    <source>
        <dbReference type="ARBA" id="ARBA00022989"/>
    </source>
</evidence>
<dbReference type="RefSeq" id="WP_116270371.1">
    <property type="nucleotide sequence ID" value="NZ_BGZJ01000001.1"/>
</dbReference>
<comment type="caution">
    <text evidence="7">The sequence shown here is derived from an EMBL/GenBank/DDBJ whole genome shotgun (WGS) entry which is preliminary data.</text>
</comment>
<dbReference type="PANTHER" id="PTHR22911:SF6">
    <property type="entry name" value="SOLUTE CARRIER FAMILY 35 MEMBER G1"/>
    <property type="match status" value="1"/>
</dbReference>
<feature type="domain" description="EamA" evidence="6">
    <location>
        <begin position="147"/>
        <end position="274"/>
    </location>
</feature>
<evidence type="ECO:0000313" key="7">
    <source>
        <dbReference type="EMBL" id="GBO94112.1"/>
    </source>
</evidence>
<feature type="transmembrane region" description="Helical" evidence="5">
    <location>
        <begin position="118"/>
        <end position="138"/>
    </location>
</feature>
<keyword evidence="4 5" id="KW-0472">Membrane</keyword>
<protein>
    <submittedName>
        <fullName evidence="7">Membrane protein</fullName>
    </submittedName>
</protein>